<dbReference type="EMBL" id="VHSG01000011">
    <property type="protein sequence ID" value="TQV79441.1"/>
    <property type="molecule type" value="Genomic_DNA"/>
</dbReference>
<evidence type="ECO:0000259" key="4">
    <source>
        <dbReference type="PROSITE" id="PS50887"/>
    </source>
</evidence>
<keyword evidence="3" id="KW-0812">Transmembrane</keyword>
<dbReference type="InterPro" id="IPR000160">
    <property type="entry name" value="GGDEF_dom"/>
</dbReference>
<dbReference type="SMART" id="SM00267">
    <property type="entry name" value="GGDEF"/>
    <property type="match status" value="1"/>
</dbReference>
<keyword evidence="3" id="KW-0472">Membrane</keyword>
<dbReference type="SUPFAM" id="SSF49785">
    <property type="entry name" value="Galactose-binding domain-like"/>
    <property type="match status" value="1"/>
</dbReference>
<keyword evidence="6" id="KW-1185">Reference proteome</keyword>
<reference evidence="5 6" key="1">
    <citation type="submission" date="2019-06" db="EMBL/GenBank/DDBJ databases">
        <title>Whole genome sequence for Cellvibrionaceae sp. R142.</title>
        <authorList>
            <person name="Wang G."/>
        </authorList>
    </citation>
    <scope>NUCLEOTIDE SEQUENCE [LARGE SCALE GENOMIC DNA]</scope>
    <source>
        <strain evidence="5 6">R142</strain>
    </source>
</reference>
<evidence type="ECO:0000313" key="5">
    <source>
        <dbReference type="EMBL" id="TQV79441.1"/>
    </source>
</evidence>
<dbReference type="AlphaFoldDB" id="A0A545TQP1"/>
<protein>
    <recommendedName>
        <fullName evidence="1">diguanylate cyclase</fullName>
        <ecNumber evidence="1">2.7.7.65</ecNumber>
    </recommendedName>
</protein>
<keyword evidence="3" id="KW-1133">Transmembrane helix</keyword>
<dbReference type="Pfam" id="PF00990">
    <property type="entry name" value="GGDEF"/>
    <property type="match status" value="1"/>
</dbReference>
<name>A0A545TQP1_9GAMM</name>
<dbReference type="Gene3D" id="3.30.70.270">
    <property type="match status" value="1"/>
</dbReference>
<comment type="catalytic activity">
    <reaction evidence="2">
        <text>2 GTP = 3',3'-c-di-GMP + 2 diphosphate</text>
        <dbReference type="Rhea" id="RHEA:24898"/>
        <dbReference type="ChEBI" id="CHEBI:33019"/>
        <dbReference type="ChEBI" id="CHEBI:37565"/>
        <dbReference type="ChEBI" id="CHEBI:58805"/>
        <dbReference type="EC" id="2.7.7.65"/>
    </reaction>
</comment>
<evidence type="ECO:0000256" key="2">
    <source>
        <dbReference type="ARBA" id="ARBA00034247"/>
    </source>
</evidence>
<dbReference type="EC" id="2.7.7.65" evidence="1"/>
<dbReference type="InterPro" id="IPR050469">
    <property type="entry name" value="Diguanylate_Cyclase"/>
</dbReference>
<sequence length="440" mass="49548">MKLMPLQESHKKAGIVGILVLMTTLAVIFQAIGIEKRIVIDPSTDLSFTVLDDRTLGGKSVATLEISDNKFIVHCEIVQSSYEWPFCNLAFRLGEGVNGLDLSSYAYFKLWIKYETPQGSSIRFNARHFDPAYSSLDVDESLKYNTIEFYEKSSSYPLVVPFRQFQVPTWWLVWAELSHEDGAADFSNVLSLVVGTGYVVGPGDRTFIVERIEIAGELISAQNLYFVLLLIWGSVGLLYLLSILFSIKSQKDGQEKEFEALSKLLDEKTEELRHTLSRNPETGALDKESILDWFKSTERSEIPGQLSLMFISIDNFTALQKRHDGKVTDEVLITVSQVLAKSIRSSDIVARWGERDFVLICPYTELVYASQVAERLHVLIQEIEWPENLQTTVSFGVAERLDELPSSFIARATKALNTAIAQGGNTVVTATEHMMEFSRE</sequence>
<evidence type="ECO:0000256" key="3">
    <source>
        <dbReference type="SAM" id="Phobius"/>
    </source>
</evidence>
<dbReference type="Proteomes" id="UP000319732">
    <property type="component" value="Unassembled WGS sequence"/>
</dbReference>
<dbReference type="PANTHER" id="PTHR45138">
    <property type="entry name" value="REGULATORY COMPONENTS OF SENSORY TRANSDUCTION SYSTEM"/>
    <property type="match status" value="1"/>
</dbReference>
<organism evidence="5 6">
    <name type="scientific">Exilibacterium tricleocarpae</name>
    <dbReference type="NCBI Taxonomy" id="2591008"/>
    <lineage>
        <taxon>Bacteria</taxon>
        <taxon>Pseudomonadati</taxon>
        <taxon>Pseudomonadota</taxon>
        <taxon>Gammaproteobacteria</taxon>
        <taxon>Cellvibrionales</taxon>
        <taxon>Cellvibrionaceae</taxon>
        <taxon>Exilibacterium</taxon>
    </lineage>
</organism>
<dbReference type="GO" id="GO:0052621">
    <property type="term" value="F:diguanylate cyclase activity"/>
    <property type="evidence" value="ECO:0007669"/>
    <property type="project" value="UniProtKB-EC"/>
</dbReference>
<feature type="transmembrane region" description="Helical" evidence="3">
    <location>
        <begin position="224"/>
        <end position="247"/>
    </location>
</feature>
<dbReference type="OrthoDB" id="9812260at2"/>
<dbReference type="RefSeq" id="WP_142904331.1">
    <property type="nucleotide sequence ID" value="NZ_ML660092.1"/>
</dbReference>
<dbReference type="SUPFAM" id="SSF55073">
    <property type="entry name" value="Nucleotide cyclase"/>
    <property type="match status" value="1"/>
</dbReference>
<comment type="caution">
    <text evidence="5">The sequence shown here is derived from an EMBL/GenBank/DDBJ whole genome shotgun (WGS) entry which is preliminary data.</text>
</comment>
<gene>
    <name evidence="5" type="ORF">FKG94_11265</name>
</gene>
<evidence type="ECO:0000256" key="1">
    <source>
        <dbReference type="ARBA" id="ARBA00012528"/>
    </source>
</evidence>
<feature type="transmembrane region" description="Helical" evidence="3">
    <location>
        <begin position="12"/>
        <end position="32"/>
    </location>
</feature>
<dbReference type="InterPro" id="IPR029787">
    <property type="entry name" value="Nucleotide_cyclase"/>
</dbReference>
<feature type="domain" description="GGDEF" evidence="4">
    <location>
        <begin position="304"/>
        <end position="432"/>
    </location>
</feature>
<accession>A0A545TQP1</accession>
<dbReference type="InterPro" id="IPR043128">
    <property type="entry name" value="Rev_trsase/Diguanyl_cyclase"/>
</dbReference>
<dbReference type="PROSITE" id="PS50887">
    <property type="entry name" value="GGDEF"/>
    <property type="match status" value="1"/>
</dbReference>
<evidence type="ECO:0000313" key="6">
    <source>
        <dbReference type="Proteomes" id="UP000319732"/>
    </source>
</evidence>
<dbReference type="NCBIfam" id="TIGR00254">
    <property type="entry name" value="GGDEF"/>
    <property type="match status" value="1"/>
</dbReference>
<dbReference type="CDD" id="cd01949">
    <property type="entry name" value="GGDEF"/>
    <property type="match status" value="1"/>
</dbReference>
<dbReference type="InterPro" id="IPR008979">
    <property type="entry name" value="Galactose-bd-like_sf"/>
</dbReference>
<proteinExistence type="predicted"/>
<dbReference type="PANTHER" id="PTHR45138:SF9">
    <property type="entry name" value="DIGUANYLATE CYCLASE DGCM-RELATED"/>
    <property type="match status" value="1"/>
</dbReference>